<gene>
    <name evidence="2" type="ORF">NJ959_25330</name>
</gene>
<name>A0AAE3GX85_9CYAN</name>
<dbReference type="AlphaFoldDB" id="A0AAE3GX85"/>
<dbReference type="RefSeq" id="WP_254014490.1">
    <property type="nucleotide sequence ID" value="NZ_JAMZMM010000392.1"/>
</dbReference>
<evidence type="ECO:0000313" key="2">
    <source>
        <dbReference type="EMBL" id="MCP2731757.1"/>
    </source>
</evidence>
<keyword evidence="3" id="KW-1185">Reference proteome</keyword>
<feature type="domain" description="DUF4114" evidence="1">
    <location>
        <begin position="61"/>
        <end position="138"/>
    </location>
</feature>
<accession>A0AAE3GX85</accession>
<dbReference type="InterPro" id="IPR025193">
    <property type="entry name" value="DUF4114"/>
</dbReference>
<reference evidence="2" key="1">
    <citation type="submission" date="2022-06" db="EMBL/GenBank/DDBJ databases">
        <title>New cyanobacteria of genus Symplocastrum in benthos of Lake Baikal.</title>
        <authorList>
            <person name="Sorokovikova E."/>
            <person name="Tikhonova I."/>
            <person name="Krasnopeev A."/>
            <person name="Evseev P."/>
            <person name="Gladkikh A."/>
            <person name="Belykh O."/>
        </authorList>
    </citation>
    <scope>NUCLEOTIDE SEQUENCE</scope>
    <source>
        <strain evidence="2">BBK-W-15</strain>
    </source>
</reference>
<comment type="caution">
    <text evidence="2">The sequence shown here is derived from an EMBL/GenBank/DDBJ whole genome shotgun (WGS) entry which is preliminary data.</text>
</comment>
<dbReference type="Pfam" id="PF13448">
    <property type="entry name" value="DUF4114"/>
    <property type="match status" value="1"/>
</dbReference>
<evidence type="ECO:0000313" key="3">
    <source>
        <dbReference type="Proteomes" id="UP001204953"/>
    </source>
</evidence>
<sequence length="142" mass="15486">MEQFINNETTFIKEAATRSLSNTNLGHIVISDSTEGARISGTLGEKNWNNGDYLGVKTFDMLPGDKFGLMLTPNGTIQQLFNNPKATGAIRPLFSLATANPNDGFQLGQIADLTGNGNAFVMEDLRIDRNSDKDYKEIIGLT</sequence>
<organism evidence="2 3">
    <name type="scientific">Limnofasciculus baicalensis BBK-W-15</name>
    <dbReference type="NCBI Taxonomy" id="2699891"/>
    <lineage>
        <taxon>Bacteria</taxon>
        <taxon>Bacillati</taxon>
        <taxon>Cyanobacteriota</taxon>
        <taxon>Cyanophyceae</taxon>
        <taxon>Coleofasciculales</taxon>
        <taxon>Coleofasciculaceae</taxon>
        <taxon>Limnofasciculus</taxon>
        <taxon>Limnofasciculus baicalensis</taxon>
    </lineage>
</organism>
<proteinExistence type="predicted"/>
<protein>
    <submittedName>
        <fullName evidence="2">DUF4114 domain-containing protein</fullName>
    </submittedName>
</protein>
<evidence type="ECO:0000259" key="1">
    <source>
        <dbReference type="Pfam" id="PF13448"/>
    </source>
</evidence>
<dbReference type="Proteomes" id="UP001204953">
    <property type="component" value="Unassembled WGS sequence"/>
</dbReference>
<dbReference type="EMBL" id="JAMZMM010000392">
    <property type="protein sequence ID" value="MCP2731757.1"/>
    <property type="molecule type" value="Genomic_DNA"/>
</dbReference>